<proteinExistence type="inferred from homology"/>
<dbReference type="GO" id="GO:0006465">
    <property type="term" value="P:signal peptide processing"/>
    <property type="evidence" value="ECO:0007669"/>
    <property type="project" value="InterPro"/>
</dbReference>
<evidence type="ECO:0000259" key="7">
    <source>
        <dbReference type="Pfam" id="PF10502"/>
    </source>
</evidence>
<dbReference type="InterPro" id="IPR019533">
    <property type="entry name" value="Peptidase_S26"/>
</dbReference>
<accession>A0A7C4R5R4</accession>
<sequence length="238" mass="26893">MYLIILSMEKLESKVAVDPTIDREIPTVYVSPPKINGKKHKADGTKTIGLKGLILFYVGSIIGFFFDFLETTVVALSIFVVAYLFLIQPHEIKGNSMEPNLHNNEYILTDKISYRFSEPARGDIIIFKAPNNPEVDYIKRIIGLPGERVKIQNGRVYINGKLLNEPYLKDLTNISSGYMKEGEEIVVPKDTYLAFGDNRPHSSDSRDFGPVPSNLIIGKAILRYWPLPQFGLLPKVNY</sequence>
<dbReference type="InterPro" id="IPR019757">
    <property type="entry name" value="Pept_S26A_signal_pept_1_Lys-AS"/>
</dbReference>
<name>A0A7C4R5R4_UNCC3</name>
<evidence type="ECO:0000313" key="8">
    <source>
        <dbReference type="EMBL" id="HGT71141.1"/>
    </source>
</evidence>
<feature type="domain" description="Peptidase S26" evidence="7">
    <location>
        <begin position="67"/>
        <end position="225"/>
    </location>
</feature>
<keyword evidence="6" id="KW-0645">Protease</keyword>
<dbReference type="PANTHER" id="PTHR43390">
    <property type="entry name" value="SIGNAL PEPTIDASE I"/>
    <property type="match status" value="1"/>
</dbReference>
<keyword evidence="6" id="KW-1133">Transmembrane helix</keyword>
<comment type="caution">
    <text evidence="6">Lacks conserved residue(s) required for the propagation of feature annotation.</text>
</comment>
<dbReference type="InterPro" id="IPR036286">
    <property type="entry name" value="LexA/Signal_pep-like_sf"/>
</dbReference>
<dbReference type="AlphaFoldDB" id="A0A7C4R5R4"/>
<dbReference type="CDD" id="cd06530">
    <property type="entry name" value="S26_SPase_I"/>
    <property type="match status" value="1"/>
</dbReference>
<dbReference type="Gene3D" id="2.10.109.10">
    <property type="entry name" value="Umud Fragment, subunit A"/>
    <property type="match status" value="1"/>
</dbReference>
<feature type="transmembrane region" description="Helical" evidence="6">
    <location>
        <begin position="72"/>
        <end position="87"/>
    </location>
</feature>
<gene>
    <name evidence="8" type="primary">lepB</name>
    <name evidence="8" type="ORF">ENT43_02690</name>
</gene>
<dbReference type="InterPro" id="IPR000223">
    <property type="entry name" value="Pept_S26A_signal_pept_1"/>
</dbReference>
<dbReference type="GO" id="GO:0004252">
    <property type="term" value="F:serine-type endopeptidase activity"/>
    <property type="evidence" value="ECO:0007669"/>
    <property type="project" value="InterPro"/>
</dbReference>
<comment type="subcellular location">
    <subcellularLocation>
        <location evidence="6">Membrane</location>
        <topology evidence="6">Single-pass type II membrane protein</topology>
    </subcellularLocation>
</comment>
<comment type="catalytic activity">
    <reaction evidence="1 6">
        <text>Cleavage of hydrophobic, N-terminal signal or leader sequences from secreted and periplasmic proteins.</text>
        <dbReference type="EC" id="3.4.21.89"/>
    </reaction>
</comment>
<dbReference type="PANTHER" id="PTHR43390:SF1">
    <property type="entry name" value="CHLOROPLAST PROCESSING PEPTIDASE"/>
    <property type="match status" value="1"/>
</dbReference>
<protein>
    <recommendedName>
        <fullName evidence="3 6">Signal peptidase I</fullName>
        <ecNumber evidence="3 6">3.4.21.89</ecNumber>
    </recommendedName>
</protein>
<dbReference type="GO" id="GO:0016020">
    <property type="term" value="C:membrane"/>
    <property type="evidence" value="ECO:0007669"/>
    <property type="project" value="UniProtKB-SubCell"/>
</dbReference>
<evidence type="ECO:0000256" key="4">
    <source>
        <dbReference type="ARBA" id="ARBA00022801"/>
    </source>
</evidence>
<keyword evidence="6" id="KW-0472">Membrane</keyword>
<evidence type="ECO:0000256" key="1">
    <source>
        <dbReference type="ARBA" id="ARBA00000677"/>
    </source>
</evidence>
<evidence type="ECO:0000256" key="5">
    <source>
        <dbReference type="PIRSR" id="PIRSR600223-1"/>
    </source>
</evidence>
<comment type="similarity">
    <text evidence="2 6">Belongs to the peptidase S26 family.</text>
</comment>
<dbReference type="EC" id="3.4.21.89" evidence="3 6"/>
<dbReference type="SUPFAM" id="SSF51306">
    <property type="entry name" value="LexA/Signal peptidase"/>
    <property type="match status" value="1"/>
</dbReference>
<comment type="caution">
    <text evidence="8">The sequence shown here is derived from an EMBL/GenBank/DDBJ whole genome shotgun (WGS) entry which is preliminary data.</text>
</comment>
<dbReference type="PROSITE" id="PS00760">
    <property type="entry name" value="SPASE_I_2"/>
    <property type="match status" value="1"/>
</dbReference>
<keyword evidence="6" id="KW-0812">Transmembrane</keyword>
<evidence type="ECO:0000256" key="2">
    <source>
        <dbReference type="ARBA" id="ARBA00009370"/>
    </source>
</evidence>
<evidence type="ECO:0000256" key="3">
    <source>
        <dbReference type="ARBA" id="ARBA00013208"/>
    </source>
</evidence>
<reference evidence="8" key="1">
    <citation type="journal article" date="2020" name="mSystems">
        <title>Genome- and Community-Level Interaction Insights into Carbon Utilization and Element Cycling Functions of Hydrothermarchaeota in Hydrothermal Sediment.</title>
        <authorList>
            <person name="Zhou Z."/>
            <person name="Liu Y."/>
            <person name="Xu W."/>
            <person name="Pan J."/>
            <person name="Luo Z.H."/>
            <person name="Li M."/>
        </authorList>
    </citation>
    <scope>NUCLEOTIDE SEQUENCE [LARGE SCALE GENOMIC DNA]</scope>
    <source>
        <strain evidence="8">SpSt-579</strain>
    </source>
</reference>
<evidence type="ECO:0000256" key="6">
    <source>
        <dbReference type="RuleBase" id="RU362042"/>
    </source>
</evidence>
<feature type="active site" evidence="5">
    <location>
        <position position="96"/>
    </location>
</feature>
<dbReference type="EMBL" id="DSYQ01000011">
    <property type="protein sequence ID" value="HGT71141.1"/>
    <property type="molecule type" value="Genomic_DNA"/>
</dbReference>
<dbReference type="PRINTS" id="PR00727">
    <property type="entry name" value="LEADERPTASE"/>
</dbReference>
<dbReference type="Pfam" id="PF10502">
    <property type="entry name" value="Peptidase_S26"/>
    <property type="match status" value="1"/>
</dbReference>
<dbReference type="NCBIfam" id="TIGR02227">
    <property type="entry name" value="sigpep_I_bact"/>
    <property type="match status" value="1"/>
</dbReference>
<feature type="active site" evidence="5">
    <location>
        <position position="139"/>
    </location>
</feature>
<dbReference type="GO" id="GO:0009003">
    <property type="term" value="F:signal peptidase activity"/>
    <property type="evidence" value="ECO:0007669"/>
    <property type="project" value="UniProtKB-EC"/>
</dbReference>
<organism evidence="8">
    <name type="scientific">candidate division CPR3 bacterium</name>
    <dbReference type="NCBI Taxonomy" id="2268181"/>
    <lineage>
        <taxon>Bacteria</taxon>
        <taxon>Bacteria division CPR3</taxon>
    </lineage>
</organism>
<keyword evidence="4 6" id="KW-0378">Hydrolase</keyword>
<feature type="transmembrane region" description="Helical" evidence="6">
    <location>
        <begin position="48"/>
        <end position="66"/>
    </location>
</feature>